<evidence type="ECO:0000259" key="1">
    <source>
        <dbReference type="Pfam" id="PF01408"/>
    </source>
</evidence>
<accession>A0A9J7BKY6</accession>
<keyword evidence="4" id="KW-1185">Reference proteome</keyword>
<dbReference type="GO" id="GO:0000166">
    <property type="term" value="F:nucleotide binding"/>
    <property type="evidence" value="ECO:0007669"/>
    <property type="project" value="InterPro"/>
</dbReference>
<dbReference type="Gene3D" id="3.30.360.10">
    <property type="entry name" value="Dihydrodipicolinate Reductase, domain 2"/>
    <property type="match status" value="1"/>
</dbReference>
<dbReference type="Proteomes" id="UP001059380">
    <property type="component" value="Chromosome"/>
</dbReference>
<dbReference type="InterPro" id="IPR036291">
    <property type="entry name" value="NAD(P)-bd_dom_sf"/>
</dbReference>
<dbReference type="InterPro" id="IPR043906">
    <property type="entry name" value="Gfo/Idh/MocA_OxRdtase_bact_C"/>
</dbReference>
<gene>
    <name evidence="3" type="ORF">MOP44_15165</name>
</gene>
<dbReference type="InterPro" id="IPR050463">
    <property type="entry name" value="Gfo/Idh/MocA_oxidrdct_glycsds"/>
</dbReference>
<dbReference type="SUPFAM" id="SSF51735">
    <property type="entry name" value="NAD(P)-binding Rossmann-fold domains"/>
    <property type="match status" value="1"/>
</dbReference>
<sequence length="471" mass="52392">MPSQSGSGPFLRPFNRRRFLKTAGTAAVLPAVMRGYAAQTSTTSPNNRINLGVIGMGWQGPGNTSAFLNLPDCQVVAACDIDANHLQAAVKKINETYGNEDCKGYHDYRELLAREDIDAVMIAVPDHWHEIVATEAARRKKDIYGEKPLAHTIAEQQSIVRAVQENGIVWQMGSWQRSVPMFHKAAEIVRSGLIGEVTHVEVGLPGGNADFDGVAKDAMAKITAAGAQPTPFEQIVPGTPAWNAIVTDPPKELDYETWVGPSKMEPYIRARSHKSWRWNYNTGGGQLLDWIGHHCDIAHWGLGFDLSGPSEVEGSGELPPRDAVWNTAPKYRFELKYPRNITMTIAGGHHDIKTGVKWIGTEGWVWVDRGGFDASNPDWKKGKYLPRELRKVKLYTSTDHMQNFLDCVRTRQATVTPVEIGHHSAIPGHLCLISMLTGKKIRWDVKEEKIIGDPEASKLMTREYRGPWKMS</sequence>
<dbReference type="AlphaFoldDB" id="A0A9J7BKY6"/>
<proteinExistence type="predicted"/>
<reference evidence="3" key="1">
    <citation type="submission" date="2021-04" db="EMBL/GenBank/DDBJ databases">
        <title>Phylogenetic analysis of Acidobacteriaceae.</title>
        <authorList>
            <person name="Qiu L."/>
            <person name="Zhang Q."/>
        </authorList>
    </citation>
    <scope>NUCLEOTIDE SEQUENCE</scope>
    <source>
        <strain evidence="3">DSM 25168</strain>
    </source>
</reference>
<feature type="domain" description="Gfo/Idh/MocA-like oxidoreductase N-terminal" evidence="1">
    <location>
        <begin position="49"/>
        <end position="173"/>
    </location>
</feature>
<dbReference type="Pfam" id="PF01408">
    <property type="entry name" value="GFO_IDH_MocA"/>
    <property type="match status" value="1"/>
</dbReference>
<name>A0A9J7BKY6_9BACT</name>
<dbReference type="RefSeq" id="WP_260790892.1">
    <property type="nucleotide sequence ID" value="NZ_CP093313.1"/>
</dbReference>
<dbReference type="PROSITE" id="PS51318">
    <property type="entry name" value="TAT"/>
    <property type="match status" value="1"/>
</dbReference>
<dbReference type="PANTHER" id="PTHR43818:SF5">
    <property type="entry name" value="OXIDOREDUCTASE FAMILY PROTEIN"/>
    <property type="match status" value="1"/>
</dbReference>
<evidence type="ECO:0000259" key="2">
    <source>
        <dbReference type="Pfam" id="PF19051"/>
    </source>
</evidence>
<dbReference type="InterPro" id="IPR006311">
    <property type="entry name" value="TAT_signal"/>
</dbReference>
<dbReference type="SUPFAM" id="SSF55347">
    <property type="entry name" value="Glyceraldehyde-3-phosphate dehydrogenase-like, C-terminal domain"/>
    <property type="match status" value="1"/>
</dbReference>
<protein>
    <submittedName>
        <fullName evidence="3">Gfo/Idh/MocA family oxidoreductase</fullName>
    </submittedName>
</protein>
<dbReference type="EMBL" id="CP093313">
    <property type="protein sequence ID" value="UWZ81917.1"/>
    <property type="molecule type" value="Genomic_DNA"/>
</dbReference>
<feature type="domain" description="Gfo/Idh/MocA-like oxidoreductase bacterial type C-terminal" evidence="2">
    <location>
        <begin position="248"/>
        <end position="469"/>
    </location>
</feature>
<organism evidence="3 4">
    <name type="scientific">Occallatibacter riparius</name>
    <dbReference type="NCBI Taxonomy" id="1002689"/>
    <lineage>
        <taxon>Bacteria</taxon>
        <taxon>Pseudomonadati</taxon>
        <taxon>Acidobacteriota</taxon>
        <taxon>Terriglobia</taxon>
        <taxon>Terriglobales</taxon>
        <taxon>Acidobacteriaceae</taxon>
        <taxon>Occallatibacter</taxon>
    </lineage>
</organism>
<dbReference type="Gene3D" id="3.40.50.720">
    <property type="entry name" value="NAD(P)-binding Rossmann-like Domain"/>
    <property type="match status" value="1"/>
</dbReference>
<dbReference type="Pfam" id="PF19051">
    <property type="entry name" value="GFO_IDH_MocA_C2"/>
    <property type="match status" value="1"/>
</dbReference>
<evidence type="ECO:0000313" key="3">
    <source>
        <dbReference type="EMBL" id="UWZ81917.1"/>
    </source>
</evidence>
<evidence type="ECO:0000313" key="4">
    <source>
        <dbReference type="Proteomes" id="UP001059380"/>
    </source>
</evidence>
<dbReference type="KEGG" id="orp:MOP44_15165"/>
<dbReference type="InterPro" id="IPR000683">
    <property type="entry name" value="Gfo/Idh/MocA-like_OxRdtase_N"/>
</dbReference>
<dbReference type="PANTHER" id="PTHR43818">
    <property type="entry name" value="BCDNA.GH03377"/>
    <property type="match status" value="1"/>
</dbReference>